<proteinExistence type="predicted"/>
<feature type="chain" id="PRO_5024270269" description="Transmembrane protein" evidence="1">
    <location>
        <begin position="18"/>
        <end position="257"/>
    </location>
</feature>
<evidence type="ECO:0000313" key="2">
    <source>
        <dbReference type="EMBL" id="KAB5589518.1"/>
    </source>
</evidence>
<organism evidence="2 3">
    <name type="scientific">Ceratobasidium theobromae</name>
    <dbReference type="NCBI Taxonomy" id="1582974"/>
    <lineage>
        <taxon>Eukaryota</taxon>
        <taxon>Fungi</taxon>
        <taxon>Dikarya</taxon>
        <taxon>Basidiomycota</taxon>
        <taxon>Agaricomycotina</taxon>
        <taxon>Agaricomycetes</taxon>
        <taxon>Cantharellales</taxon>
        <taxon>Ceratobasidiaceae</taxon>
        <taxon>Ceratobasidium</taxon>
    </lineage>
</organism>
<evidence type="ECO:0000313" key="3">
    <source>
        <dbReference type="Proteomes" id="UP000383932"/>
    </source>
</evidence>
<comment type="caution">
    <text evidence="2">The sequence shown here is derived from an EMBL/GenBank/DDBJ whole genome shotgun (WGS) entry which is preliminary data.</text>
</comment>
<protein>
    <recommendedName>
        <fullName evidence="4">Transmembrane protein</fullName>
    </recommendedName>
</protein>
<gene>
    <name evidence="2" type="ORF">CTheo_7040</name>
</gene>
<dbReference type="PANTHER" id="PTHR34862:SF1">
    <property type="entry name" value="SPARK DOMAIN-CONTAINING PROTEIN"/>
    <property type="match status" value="1"/>
</dbReference>
<keyword evidence="1" id="KW-0732">Signal</keyword>
<name>A0A5N5QDJ7_9AGAM</name>
<dbReference type="EMBL" id="SSOP01000259">
    <property type="protein sequence ID" value="KAB5589518.1"/>
    <property type="molecule type" value="Genomic_DNA"/>
</dbReference>
<accession>A0A5N5QDJ7</accession>
<dbReference type="PANTHER" id="PTHR34862">
    <property type="entry name" value="SPARK DOMAIN-CONTAINING PROTEIN"/>
    <property type="match status" value="1"/>
</dbReference>
<evidence type="ECO:0008006" key="4">
    <source>
        <dbReference type="Google" id="ProtNLM"/>
    </source>
</evidence>
<evidence type="ECO:0000256" key="1">
    <source>
        <dbReference type="SAM" id="SignalP"/>
    </source>
</evidence>
<feature type="signal peptide" evidence="1">
    <location>
        <begin position="1"/>
        <end position="17"/>
    </location>
</feature>
<keyword evidence="3" id="KW-1185">Reference proteome</keyword>
<dbReference type="OrthoDB" id="2536450at2759"/>
<dbReference type="AlphaFoldDB" id="A0A5N5QDJ7"/>
<sequence>MIFTGIVLAATVVGLTGLDFSLSQSCQNAAAAVLVGPAGTCLGVSGLVNIATTPANQSIITPVDNWLTATCAQPACTNSILEAAFNNITTGCQSDLNATGIDSQTAAAYVSGFEEWYPVGREVACLKDTNANNALCVTSTLKAFETYLGVPLSLQSIDLLTAKLATSTEVPKTLICTPCIQASYALIRPHLKDADRGTVDSVLSSNCGSNFTDGTTPASIKQSAATSNTNAAVSSLAVWSSATSLLVGVAGVVALAL</sequence>
<dbReference type="Proteomes" id="UP000383932">
    <property type="component" value="Unassembled WGS sequence"/>
</dbReference>
<reference evidence="2 3" key="1">
    <citation type="journal article" date="2019" name="Fungal Biol. Biotechnol.">
        <title>Draft genome sequence of fastidious pathogen Ceratobasidium theobromae, which causes vascular-streak dieback in Theobroma cacao.</title>
        <authorList>
            <person name="Ali S.S."/>
            <person name="Asman A."/>
            <person name="Shao J."/>
            <person name="Firmansyah A.P."/>
            <person name="Susilo A.W."/>
            <person name="Rosmana A."/>
            <person name="McMahon P."/>
            <person name="Junaid M."/>
            <person name="Guest D."/>
            <person name="Kheng T.Y."/>
            <person name="Meinhardt L.W."/>
            <person name="Bailey B.A."/>
        </authorList>
    </citation>
    <scope>NUCLEOTIDE SEQUENCE [LARGE SCALE GENOMIC DNA]</scope>
    <source>
        <strain evidence="2 3">CT2</strain>
    </source>
</reference>